<evidence type="ECO:0000256" key="1">
    <source>
        <dbReference type="ARBA" id="ARBA00022723"/>
    </source>
</evidence>
<dbReference type="SUPFAM" id="SSF56219">
    <property type="entry name" value="DNase I-like"/>
    <property type="match status" value="1"/>
</dbReference>
<dbReference type="PROSITE" id="PS50023">
    <property type="entry name" value="LIM_DOMAIN_2"/>
    <property type="match status" value="1"/>
</dbReference>
<dbReference type="SMART" id="SM00128">
    <property type="entry name" value="IPPc"/>
    <property type="match status" value="1"/>
</dbReference>
<keyword evidence="1 4" id="KW-0479">Metal-binding</keyword>
<dbReference type="EMBL" id="JAVRJZ010000006">
    <property type="protein sequence ID" value="KAK2721668.1"/>
    <property type="molecule type" value="Genomic_DNA"/>
</dbReference>
<dbReference type="PANTHER" id="PTHR11200">
    <property type="entry name" value="INOSITOL 5-PHOSPHATASE"/>
    <property type="match status" value="1"/>
</dbReference>
<dbReference type="AlphaFoldDB" id="A0AA88I5L8"/>
<dbReference type="PROSITE" id="PS00478">
    <property type="entry name" value="LIM_DOMAIN_1"/>
    <property type="match status" value="1"/>
</dbReference>
<keyword evidence="8" id="KW-1185">Reference proteome</keyword>
<dbReference type="CDD" id="cd09358">
    <property type="entry name" value="LIM_Mical_like"/>
    <property type="match status" value="1"/>
</dbReference>
<dbReference type="InterPro" id="IPR046985">
    <property type="entry name" value="IP5"/>
</dbReference>
<sequence length="522" mass="61065">MAQTFSTMFSCDMEQLRGGNKGGVGVRFELHNTSVCIVNCHLAAHIEEIERRFQDYHDICERMSFPPAKTIKDHNLVFWFGDLNYRLTGIEGQAAKDLIDTANYEQLFMFDQLREQKRIKRVFDGYQEGIPNFRPTYKYDTGTDNWDSSKKNRAPAWTDRILWKADGVDQIVYRSHPSLKISDHKPVSSLFEIPIAVICSVEVATISNTGQTNERAIAKNLINKFERWEAEDEKENRPNQRQSHLSLYEEEGIEHSLESTRDFKARFEAWNNQRTTPVNEQKSRTKTNERAIAKNLINKFERWEAEDEKENRPNQRQSHLSLYEEEGIEHSLESTRDFKARFEAWNNQRTTPVNEQKSRTKTNERAIAKNLINKFERWEAEVENENRLNQRLSHLSLYEEEGIEHSLESTRDIKARFEAWNNQRTTPVNEQKSRTKEIQPSVTIDVCCACNQKVYAMERHEGSGRLYHKNCFKCSQCSCILRLDSFSFNAGKLYCIVHYTQNFKVKGNYEEGFGTEPTSKTT</sequence>
<keyword evidence="5" id="KW-0175">Coiled coil</keyword>
<evidence type="ECO:0000256" key="5">
    <source>
        <dbReference type="SAM" id="Coils"/>
    </source>
</evidence>
<comment type="caution">
    <text evidence="7">The sequence shown here is derived from an EMBL/GenBank/DDBJ whole genome shotgun (WGS) entry which is preliminary data.</text>
</comment>
<evidence type="ECO:0000256" key="2">
    <source>
        <dbReference type="ARBA" id="ARBA00022833"/>
    </source>
</evidence>
<feature type="domain" description="LIM zinc-binding" evidence="6">
    <location>
        <begin position="445"/>
        <end position="505"/>
    </location>
</feature>
<keyword evidence="2 4" id="KW-0862">Zinc</keyword>
<evidence type="ECO:0000256" key="3">
    <source>
        <dbReference type="ARBA" id="ARBA00023038"/>
    </source>
</evidence>
<dbReference type="InterPro" id="IPR000300">
    <property type="entry name" value="IPPc"/>
</dbReference>
<dbReference type="Pfam" id="PF00412">
    <property type="entry name" value="LIM"/>
    <property type="match status" value="1"/>
</dbReference>
<dbReference type="Gene3D" id="2.10.110.10">
    <property type="entry name" value="Cysteine Rich Protein"/>
    <property type="match status" value="1"/>
</dbReference>
<reference evidence="7" key="1">
    <citation type="submission" date="2023-07" db="EMBL/GenBank/DDBJ databases">
        <title>Chromosome-level genome assembly of Artemia franciscana.</title>
        <authorList>
            <person name="Jo E."/>
        </authorList>
    </citation>
    <scope>NUCLEOTIDE SEQUENCE</scope>
    <source>
        <tissue evidence="7">Whole body</tissue>
    </source>
</reference>
<dbReference type="GO" id="GO:0004439">
    <property type="term" value="F:phosphatidylinositol-4,5-bisphosphate 5-phosphatase activity"/>
    <property type="evidence" value="ECO:0007669"/>
    <property type="project" value="TreeGrafter"/>
</dbReference>
<accession>A0AA88I5L8</accession>
<dbReference type="InterPro" id="IPR001781">
    <property type="entry name" value="Znf_LIM"/>
</dbReference>
<evidence type="ECO:0000313" key="7">
    <source>
        <dbReference type="EMBL" id="KAK2721668.1"/>
    </source>
</evidence>
<dbReference type="Gene3D" id="3.60.10.10">
    <property type="entry name" value="Endonuclease/exonuclease/phosphatase"/>
    <property type="match status" value="1"/>
</dbReference>
<dbReference type="SMART" id="SM00132">
    <property type="entry name" value="LIM"/>
    <property type="match status" value="1"/>
</dbReference>
<dbReference type="InterPro" id="IPR036691">
    <property type="entry name" value="Endo/exonu/phosph_ase_sf"/>
</dbReference>
<gene>
    <name evidence="7" type="ORF">QYM36_003839</name>
</gene>
<evidence type="ECO:0000256" key="4">
    <source>
        <dbReference type="PROSITE-ProRule" id="PRU00125"/>
    </source>
</evidence>
<feature type="coiled-coil region" evidence="5">
    <location>
        <begin position="368"/>
        <end position="395"/>
    </location>
</feature>
<protein>
    <recommendedName>
        <fullName evidence="6">LIM zinc-binding domain-containing protein</fullName>
    </recommendedName>
</protein>
<dbReference type="GO" id="GO:0046856">
    <property type="term" value="P:phosphatidylinositol dephosphorylation"/>
    <property type="evidence" value="ECO:0007669"/>
    <property type="project" value="InterPro"/>
</dbReference>
<evidence type="ECO:0000313" key="8">
    <source>
        <dbReference type="Proteomes" id="UP001187531"/>
    </source>
</evidence>
<dbReference type="Proteomes" id="UP001187531">
    <property type="component" value="Unassembled WGS sequence"/>
</dbReference>
<dbReference type="Pfam" id="PF22669">
    <property type="entry name" value="Exo_endo_phos2"/>
    <property type="match status" value="1"/>
</dbReference>
<evidence type="ECO:0000259" key="6">
    <source>
        <dbReference type="PROSITE" id="PS50023"/>
    </source>
</evidence>
<proteinExistence type="predicted"/>
<keyword evidence="3 4" id="KW-0440">LIM domain</keyword>
<dbReference type="GO" id="GO:0046872">
    <property type="term" value="F:metal ion binding"/>
    <property type="evidence" value="ECO:0007669"/>
    <property type="project" value="UniProtKB-KW"/>
</dbReference>
<dbReference type="PANTHER" id="PTHR11200:SF300">
    <property type="entry name" value="TYPE II INOSITOL 1,4,5-TRISPHOSPHATE 5-PHOSPHATASE"/>
    <property type="match status" value="1"/>
</dbReference>
<organism evidence="7 8">
    <name type="scientific">Artemia franciscana</name>
    <name type="common">Brine shrimp</name>
    <name type="synonym">Artemia sanfranciscana</name>
    <dbReference type="NCBI Taxonomy" id="6661"/>
    <lineage>
        <taxon>Eukaryota</taxon>
        <taxon>Metazoa</taxon>
        <taxon>Ecdysozoa</taxon>
        <taxon>Arthropoda</taxon>
        <taxon>Crustacea</taxon>
        <taxon>Branchiopoda</taxon>
        <taxon>Anostraca</taxon>
        <taxon>Artemiidae</taxon>
        <taxon>Artemia</taxon>
    </lineage>
</organism>
<dbReference type="SUPFAM" id="SSF57716">
    <property type="entry name" value="Glucocorticoid receptor-like (DNA-binding domain)"/>
    <property type="match status" value="2"/>
</dbReference>
<name>A0AA88I5L8_ARTSF</name>